<dbReference type="Proteomes" id="UP000602905">
    <property type="component" value="Unassembled WGS sequence"/>
</dbReference>
<evidence type="ECO:0000256" key="1">
    <source>
        <dbReference type="ARBA" id="ARBA00022884"/>
    </source>
</evidence>
<protein>
    <recommendedName>
        <fullName evidence="2">Integrase catalytic domain-containing protein</fullName>
    </recommendedName>
</protein>
<reference evidence="3" key="1">
    <citation type="submission" date="2020-09" db="EMBL/GenBank/DDBJ databases">
        <title>Comparative genome analyses of four rice-infecting Rhizoctonia solani isolates reveal extensive enrichment of homogalacturonan modification genes.</title>
        <authorList>
            <person name="Lee D.-Y."/>
            <person name="Jeon J."/>
            <person name="Kim K.-T."/>
            <person name="Cheong K."/>
            <person name="Song H."/>
            <person name="Choi G."/>
            <person name="Ko J."/>
            <person name="Opiyo S.O."/>
            <person name="Zuo S."/>
            <person name="Madhav S."/>
            <person name="Lee Y.-H."/>
            <person name="Wang G.-L."/>
        </authorList>
    </citation>
    <scope>NUCLEOTIDE SEQUENCE</scope>
    <source>
        <strain evidence="3">AG1-IA WGL</strain>
    </source>
</reference>
<dbReference type="AlphaFoldDB" id="A0A8H7HJG4"/>
<dbReference type="OrthoDB" id="3237746at2759"/>
<gene>
    <name evidence="3" type="ORF">RHS03_08168</name>
</gene>
<evidence type="ECO:0000259" key="2">
    <source>
        <dbReference type="PROSITE" id="PS50994"/>
    </source>
</evidence>
<dbReference type="InterPro" id="IPR050951">
    <property type="entry name" value="Retrovirus_Pol_polyprotein"/>
</dbReference>
<dbReference type="InterPro" id="IPR012337">
    <property type="entry name" value="RNaseH-like_sf"/>
</dbReference>
<dbReference type="PANTHER" id="PTHR37984">
    <property type="entry name" value="PROTEIN CBG26694"/>
    <property type="match status" value="1"/>
</dbReference>
<dbReference type="EMBL" id="JACYCD010000421">
    <property type="protein sequence ID" value="KAF8694558.1"/>
    <property type="molecule type" value="Genomic_DNA"/>
</dbReference>
<keyword evidence="1" id="KW-0694">RNA-binding</keyword>
<proteinExistence type="predicted"/>
<dbReference type="Gene3D" id="3.30.420.10">
    <property type="entry name" value="Ribonuclease H-like superfamily/Ribonuclease H"/>
    <property type="match status" value="1"/>
</dbReference>
<evidence type="ECO:0000313" key="3">
    <source>
        <dbReference type="EMBL" id="KAF8694558.1"/>
    </source>
</evidence>
<dbReference type="GO" id="GO:0003723">
    <property type="term" value="F:RNA binding"/>
    <property type="evidence" value="ECO:0007669"/>
    <property type="project" value="UniProtKB-KW"/>
</dbReference>
<dbReference type="PROSITE" id="PS50994">
    <property type="entry name" value="INTEGRASE"/>
    <property type="match status" value="1"/>
</dbReference>
<dbReference type="SUPFAM" id="SSF53098">
    <property type="entry name" value="Ribonuclease H-like"/>
    <property type="match status" value="1"/>
</dbReference>
<feature type="domain" description="Integrase catalytic" evidence="2">
    <location>
        <begin position="31"/>
        <end position="212"/>
    </location>
</feature>
<sequence>MHQDATKAVTSCPKCRNFGPQLLSALLQPITRARPLDLLVGDYVLLSEGHGGLKNVLVIIDVYSCFMFAFLTQKPGTGKFTVEALNKIADFLGTPCLFMADGGSHFDCKEVKQWAREQNVKVIKTPAYTPWVNGLAEGGVKLLSGWLCTLCAPYIGLSRDGESDPEATPRLWPKYLAQAVAQLNDQVLPSLGYTLCKLLTGMLSAERSASIGKAIRSPNSSMSVVDVNLALTYSLRDNAFANTLTYANRRKRQFDKKA</sequence>
<evidence type="ECO:0000313" key="4">
    <source>
        <dbReference type="Proteomes" id="UP000602905"/>
    </source>
</evidence>
<organism evidence="3 4">
    <name type="scientific">Rhizoctonia solani</name>
    <dbReference type="NCBI Taxonomy" id="456999"/>
    <lineage>
        <taxon>Eukaryota</taxon>
        <taxon>Fungi</taxon>
        <taxon>Dikarya</taxon>
        <taxon>Basidiomycota</taxon>
        <taxon>Agaricomycotina</taxon>
        <taxon>Agaricomycetes</taxon>
        <taxon>Cantharellales</taxon>
        <taxon>Ceratobasidiaceae</taxon>
        <taxon>Rhizoctonia</taxon>
    </lineage>
</organism>
<dbReference type="GO" id="GO:0015074">
    <property type="term" value="P:DNA integration"/>
    <property type="evidence" value="ECO:0007669"/>
    <property type="project" value="InterPro"/>
</dbReference>
<accession>A0A8H7HJG4</accession>
<feature type="non-terminal residue" evidence="3">
    <location>
        <position position="1"/>
    </location>
</feature>
<dbReference type="PANTHER" id="PTHR37984:SF5">
    <property type="entry name" value="PROTEIN NYNRIN-LIKE"/>
    <property type="match status" value="1"/>
</dbReference>
<dbReference type="Pfam" id="PF00665">
    <property type="entry name" value="rve"/>
    <property type="match status" value="1"/>
</dbReference>
<name>A0A8H7HJG4_9AGAM</name>
<comment type="caution">
    <text evidence="3">The sequence shown here is derived from an EMBL/GenBank/DDBJ whole genome shotgun (WGS) entry which is preliminary data.</text>
</comment>
<dbReference type="GO" id="GO:0005634">
    <property type="term" value="C:nucleus"/>
    <property type="evidence" value="ECO:0007669"/>
    <property type="project" value="UniProtKB-ARBA"/>
</dbReference>
<dbReference type="InterPro" id="IPR001584">
    <property type="entry name" value="Integrase_cat-core"/>
</dbReference>
<dbReference type="InterPro" id="IPR036397">
    <property type="entry name" value="RNaseH_sf"/>
</dbReference>